<dbReference type="Pfam" id="PF01555">
    <property type="entry name" value="N6_N4_Mtase"/>
    <property type="match status" value="1"/>
</dbReference>
<name>A0ABU1KT89_9BURK</name>
<dbReference type="Gene3D" id="3.40.50.150">
    <property type="entry name" value="Vaccinia Virus protein VP39"/>
    <property type="match status" value="1"/>
</dbReference>
<dbReference type="PROSITE" id="PS00093">
    <property type="entry name" value="N4_MTASE"/>
    <property type="match status" value="1"/>
</dbReference>
<evidence type="ECO:0000256" key="8">
    <source>
        <dbReference type="ARBA" id="ARBA00049120"/>
    </source>
</evidence>
<dbReference type="EC" id="2.1.1.113" evidence="2"/>
<evidence type="ECO:0000256" key="7">
    <source>
        <dbReference type="ARBA" id="ARBA00023125"/>
    </source>
</evidence>
<keyword evidence="6" id="KW-0680">Restriction system</keyword>
<keyword evidence="11" id="KW-1185">Reference proteome</keyword>
<keyword evidence="4" id="KW-0808">Transferase</keyword>
<comment type="catalytic activity">
    <reaction evidence="8">
        <text>a 2'-deoxycytidine in DNA + S-adenosyl-L-methionine = an N(4)-methyl-2'-deoxycytidine in DNA + S-adenosyl-L-homocysteine + H(+)</text>
        <dbReference type="Rhea" id="RHEA:16857"/>
        <dbReference type="Rhea" id="RHEA-COMP:11369"/>
        <dbReference type="Rhea" id="RHEA-COMP:13674"/>
        <dbReference type="ChEBI" id="CHEBI:15378"/>
        <dbReference type="ChEBI" id="CHEBI:57856"/>
        <dbReference type="ChEBI" id="CHEBI:59789"/>
        <dbReference type="ChEBI" id="CHEBI:85452"/>
        <dbReference type="ChEBI" id="CHEBI:137933"/>
        <dbReference type="EC" id="2.1.1.113"/>
    </reaction>
</comment>
<organism evidence="10 11">
    <name type="scientific">Paraburkholderia caledonica</name>
    <dbReference type="NCBI Taxonomy" id="134536"/>
    <lineage>
        <taxon>Bacteria</taxon>
        <taxon>Pseudomonadati</taxon>
        <taxon>Pseudomonadota</taxon>
        <taxon>Betaproteobacteria</taxon>
        <taxon>Burkholderiales</taxon>
        <taxon>Burkholderiaceae</taxon>
        <taxon>Paraburkholderia</taxon>
    </lineage>
</organism>
<comment type="caution">
    <text evidence="10">The sequence shown here is derived from an EMBL/GenBank/DDBJ whole genome shotgun (WGS) entry which is preliminary data.</text>
</comment>
<reference evidence="10 11" key="1">
    <citation type="submission" date="2023-07" db="EMBL/GenBank/DDBJ databases">
        <title>Sorghum-associated microbial communities from plants grown in Nebraska, USA.</title>
        <authorList>
            <person name="Schachtman D."/>
        </authorList>
    </citation>
    <scope>NUCLEOTIDE SEQUENCE [LARGE SCALE GENOMIC DNA]</scope>
    <source>
        <strain evidence="10 11">DS1039</strain>
    </source>
</reference>
<sequence>MEFGTQIMLPLDDAPVAYNKIPAKLATFKSGLAALVHRWFRLTPSFGPDLVQTMLEKLACGPEERVLDPFSGASTTLIECQLLGIKCYGFEINPFLHWVGQTSMNWSIEGNSLLETLGRISDEFKSVRKASSIEELAELGLQVPPIHNPLRWWRPDVLIDLLHLRAIIDSYAATRPNEQQFFRLALAGVLVPDLTNVTLGKLQLHFIDRSAHQIDVLATFEAHTRKMIMDLKVVLENAPPVRSELFHVDATDISQIAPKVEPISCVITSPPYPNRYSYVWNTRPHLYFFDFITQANEASALDMRTIGGTWGVATSVLQKGVVAPLNDAVDRVVSPVIHQIRQKDNLMANYVAKYFNLLAKQILEMEKLPHESLRCAYVVGNSRIKEVYVETDVLLGRLFEELGIGYETTLVDRIRLRNSGKELHESIVYSKKTH</sequence>
<accession>A0ABU1KT89</accession>
<evidence type="ECO:0000256" key="4">
    <source>
        <dbReference type="ARBA" id="ARBA00022679"/>
    </source>
</evidence>
<feature type="domain" description="DNA methylase N-4/N-6" evidence="9">
    <location>
        <begin position="48"/>
        <end position="94"/>
    </location>
</feature>
<dbReference type="InterPro" id="IPR029063">
    <property type="entry name" value="SAM-dependent_MTases_sf"/>
</dbReference>
<dbReference type="InterPro" id="IPR002941">
    <property type="entry name" value="DNA_methylase_N4/N6"/>
</dbReference>
<protein>
    <recommendedName>
        <fullName evidence="2">site-specific DNA-methyltransferase (cytosine-N(4)-specific)</fullName>
        <ecNumber evidence="2">2.1.1.113</ecNumber>
    </recommendedName>
</protein>
<keyword evidence="5" id="KW-0949">S-adenosyl-L-methionine</keyword>
<evidence type="ECO:0000313" key="10">
    <source>
        <dbReference type="EMBL" id="MDR6374168.1"/>
    </source>
</evidence>
<proteinExistence type="inferred from homology"/>
<dbReference type="Proteomes" id="UP001185254">
    <property type="component" value="Unassembled WGS sequence"/>
</dbReference>
<evidence type="ECO:0000259" key="9">
    <source>
        <dbReference type="Pfam" id="PF01555"/>
    </source>
</evidence>
<dbReference type="RefSeq" id="WP_310065455.1">
    <property type="nucleotide sequence ID" value="NZ_JAVDQN010000001.1"/>
</dbReference>
<dbReference type="SUPFAM" id="SSF53335">
    <property type="entry name" value="S-adenosyl-L-methionine-dependent methyltransferases"/>
    <property type="match status" value="2"/>
</dbReference>
<evidence type="ECO:0000256" key="1">
    <source>
        <dbReference type="ARBA" id="ARBA00010203"/>
    </source>
</evidence>
<gene>
    <name evidence="10" type="ORF">J2776_000844</name>
</gene>
<evidence type="ECO:0000256" key="6">
    <source>
        <dbReference type="ARBA" id="ARBA00022747"/>
    </source>
</evidence>
<dbReference type="InterPro" id="IPR017985">
    <property type="entry name" value="MeTrfase_CN4_CS"/>
</dbReference>
<dbReference type="EMBL" id="JAVDQN010000001">
    <property type="protein sequence ID" value="MDR6374168.1"/>
    <property type="molecule type" value="Genomic_DNA"/>
</dbReference>
<comment type="similarity">
    <text evidence="1">Belongs to the N(4)/N(6)-methyltransferase family. N(4) subfamily.</text>
</comment>
<evidence type="ECO:0000313" key="11">
    <source>
        <dbReference type="Proteomes" id="UP001185254"/>
    </source>
</evidence>
<keyword evidence="3" id="KW-0489">Methyltransferase</keyword>
<evidence type="ECO:0000256" key="5">
    <source>
        <dbReference type="ARBA" id="ARBA00022691"/>
    </source>
</evidence>
<keyword evidence="7" id="KW-0238">DNA-binding</keyword>
<evidence type="ECO:0000256" key="3">
    <source>
        <dbReference type="ARBA" id="ARBA00022603"/>
    </source>
</evidence>
<evidence type="ECO:0000256" key="2">
    <source>
        <dbReference type="ARBA" id="ARBA00012185"/>
    </source>
</evidence>